<dbReference type="AlphaFoldDB" id="A0A974C783"/>
<dbReference type="SUPFAM" id="SSF52540">
    <property type="entry name" value="P-loop containing nucleoside triphosphate hydrolases"/>
    <property type="match status" value="1"/>
</dbReference>
<dbReference type="InterPro" id="IPR039421">
    <property type="entry name" value="Type_1_exporter"/>
</dbReference>
<evidence type="ECO:0000313" key="1">
    <source>
        <dbReference type="EMBL" id="OCT67843.1"/>
    </source>
</evidence>
<dbReference type="OMA" id="VHCAVYD"/>
<organism evidence="1 2">
    <name type="scientific">Xenopus laevis</name>
    <name type="common">African clawed frog</name>
    <dbReference type="NCBI Taxonomy" id="8355"/>
    <lineage>
        <taxon>Eukaryota</taxon>
        <taxon>Metazoa</taxon>
        <taxon>Chordata</taxon>
        <taxon>Craniata</taxon>
        <taxon>Vertebrata</taxon>
        <taxon>Euteleostomi</taxon>
        <taxon>Amphibia</taxon>
        <taxon>Batrachia</taxon>
        <taxon>Anura</taxon>
        <taxon>Pipoidea</taxon>
        <taxon>Pipidae</taxon>
        <taxon>Xenopodinae</taxon>
        <taxon>Xenopus</taxon>
        <taxon>Xenopus</taxon>
    </lineage>
</organism>
<evidence type="ECO:0000313" key="2">
    <source>
        <dbReference type="Proteomes" id="UP000694892"/>
    </source>
</evidence>
<feature type="non-terminal residue" evidence="1">
    <location>
        <position position="1"/>
    </location>
</feature>
<dbReference type="InterPro" id="IPR027417">
    <property type="entry name" value="P-loop_NTPase"/>
</dbReference>
<dbReference type="PANTHER" id="PTHR43394">
    <property type="entry name" value="ATP-DEPENDENT PERMEASE MDL1, MITOCHONDRIAL"/>
    <property type="match status" value="1"/>
</dbReference>
<reference evidence="2" key="1">
    <citation type="journal article" date="2016" name="Nature">
        <title>Genome evolution in the allotetraploid frog Xenopus laevis.</title>
        <authorList>
            <person name="Session A.M."/>
            <person name="Uno Y."/>
            <person name="Kwon T."/>
            <person name="Chapman J.A."/>
            <person name="Toyoda A."/>
            <person name="Takahashi S."/>
            <person name="Fukui A."/>
            <person name="Hikosaka A."/>
            <person name="Suzuki A."/>
            <person name="Kondo M."/>
            <person name="van Heeringen S.J."/>
            <person name="Quigley I."/>
            <person name="Heinz S."/>
            <person name="Ogino H."/>
            <person name="Ochi H."/>
            <person name="Hellsten U."/>
            <person name="Lyons J.B."/>
            <person name="Simakov O."/>
            <person name="Putnam N."/>
            <person name="Stites J."/>
            <person name="Kuroki Y."/>
            <person name="Tanaka T."/>
            <person name="Michiue T."/>
            <person name="Watanabe M."/>
            <person name="Bogdanovic O."/>
            <person name="Lister R."/>
            <person name="Georgiou G."/>
            <person name="Paranjpe S.S."/>
            <person name="van Kruijsbergen I."/>
            <person name="Shu S."/>
            <person name="Carlson J."/>
            <person name="Kinoshita T."/>
            <person name="Ohta Y."/>
            <person name="Mawaribuchi S."/>
            <person name="Jenkins J."/>
            <person name="Grimwood J."/>
            <person name="Schmutz J."/>
            <person name="Mitros T."/>
            <person name="Mozaffari S.V."/>
            <person name="Suzuki Y."/>
            <person name="Haramoto Y."/>
            <person name="Yamamoto T.S."/>
            <person name="Takagi C."/>
            <person name="Heald R."/>
            <person name="Miller K."/>
            <person name="Haudenschild C."/>
            <person name="Kitzman J."/>
            <person name="Nakayama T."/>
            <person name="Izutsu Y."/>
            <person name="Robert J."/>
            <person name="Fortriede J."/>
            <person name="Burns K."/>
            <person name="Lotay V."/>
            <person name="Karimi K."/>
            <person name="Yasuoka Y."/>
            <person name="Dichmann D.S."/>
            <person name="Flajnik M.F."/>
            <person name="Houston D.W."/>
            <person name="Shendure J."/>
            <person name="DuPasquier L."/>
            <person name="Vize P.D."/>
            <person name="Zorn A.M."/>
            <person name="Ito M."/>
            <person name="Marcotte E.M."/>
            <person name="Wallingford J.B."/>
            <person name="Ito Y."/>
            <person name="Asashima M."/>
            <person name="Ueno N."/>
            <person name="Matsuda Y."/>
            <person name="Veenstra G.J."/>
            <person name="Fujiyama A."/>
            <person name="Harland R.M."/>
            <person name="Taira M."/>
            <person name="Rokhsar D.S."/>
        </authorList>
    </citation>
    <scope>NUCLEOTIDE SEQUENCE [LARGE SCALE GENOMIC DNA]</scope>
    <source>
        <strain evidence="2">J</strain>
    </source>
</reference>
<sequence length="76" mass="8743">VHCAVYDGPRDRTVLLISHRINTVQRADRILVLEGGRITEQGTHDQLLEQEGSYTRLWQKQLSSFQRVNGEQLPSQ</sequence>
<accession>A0A974C783</accession>
<dbReference type="EMBL" id="CM004480">
    <property type="protein sequence ID" value="OCT67843.1"/>
    <property type="molecule type" value="Genomic_DNA"/>
</dbReference>
<proteinExistence type="predicted"/>
<dbReference type="GO" id="GO:0015421">
    <property type="term" value="F:ABC-type oligopeptide transporter activity"/>
    <property type="evidence" value="ECO:0007669"/>
    <property type="project" value="TreeGrafter"/>
</dbReference>
<name>A0A974C783_XENLA</name>
<gene>
    <name evidence="1" type="ORF">XELAEV_180391472mg</name>
</gene>
<dbReference type="Proteomes" id="UP000694892">
    <property type="component" value="Chromosome 8L"/>
</dbReference>
<dbReference type="Gene3D" id="3.40.50.300">
    <property type="entry name" value="P-loop containing nucleotide triphosphate hydrolases"/>
    <property type="match status" value="1"/>
</dbReference>
<evidence type="ECO:0008006" key="3">
    <source>
        <dbReference type="Google" id="ProtNLM"/>
    </source>
</evidence>
<dbReference type="PANTHER" id="PTHR43394:SF13">
    <property type="entry name" value="ANTIGEN PEPTIDE TRANSPORTER 1"/>
    <property type="match status" value="1"/>
</dbReference>
<protein>
    <recommendedName>
        <fullName evidence="3">ABC transporter ATP-binding protein</fullName>
    </recommendedName>
</protein>